<dbReference type="PANTHER" id="PTHR34875">
    <property type="entry name" value="UPF0237 PROTEIN MJ1558"/>
    <property type="match status" value="1"/>
</dbReference>
<dbReference type="NCBIfam" id="NF001220">
    <property type="entry name" value="PRK00194.1"/>
    <property type="match status" value="1"/>
</dbReference>
<dbReference type="InterPro" id="IPR002912">
    <property type="entry name" value="ACT_dom"/>
</dbReference>
<dbReference type="Proteomes" id="UP000186705">
    <property type="component" value="Unassembled WGS sequence"/>
</dbReference>
<evidence type="ECO:0000313" key="4">
    <source>
        <dbReference type="Proteomes" id="UP000186705"/>
    </source>
</evidence>
<dbReference type="PANTHER" id="PTHR34875:SF6">
    <property type="entry name" value="UPF0237 PROTEIN MJ1558"/>
    <property type="match status" value="1"/>
</dbReference>
<gene>
    <name evidence="3" type="ORF">BO225_03610</name>
</gene>
<dbReference type="EMBL" id="MPKA01000054">
    <property type="protein sequence ID" value="OLU47213.1"/>
    <property type="molecule type" value="Genomic_DNA"/>
</dbReference>
<evidence type="ECO:0000259" key="2">
    <source>
        <dbReference type="PROSITE" id="PS51671"/>
    </source>
</evidence>
<dbReference type="Pfam" id="PF13740">
    <property type="entry name" value="ACT_6"/>
    <property type="match status" value="1"/>
</dbReference>
<dbReference type="Gene3D" id="3.30.70.260">
    <property type="match status" value="1"/>
</dbReference>
<dbReference type="CDD" id="cd04872">
    <property type="entry name" value="ACT_1ZPV"/>
    <property type="match status" value="1"/>
</dbReference>
<dbReference type="SUPFAM" id="SSF55021">
    <property type="entry name" value="ACT-like"/>
    <property type="match status" value="1"/>
</dbReference>
<dbReference type="GeneID" id="78275034"/>
<accession>A0A1U7NP10</accession>
<protein>
    <recommendedName>
        <fullName evidence="1">UPF0237 protein BO225_03610</fullName>
    </recommendedName>
</protein>
<dbReference type="HAMAP" id="MF_01054">
    <property type="entry name" value="UPF0237"/>
    <property type="match status" value="1"/>
</dbReference>
<comment type="similarity">
    <text evidence="1">Belongs to the UPF0237 family.</text>
</comment>
<dbReference type="RefSeq" id="WP_076340919.1">
    <property type="nucleotide sequence ID" value="NZ_CAJTMI010000027.1"/>
</dbReference>
<feature type="domain" description="ACT" evidence="2">
    <location>
        <begin position="4"/>
        <end position="79"/>
    </location>
</feature>
<organism evidence="3 4">
    <name type="scientific">Dubosiella newyorkensis</name>
    <dbReference type="NCBI Taxonomy" id="1862672"/>
    <lineage>
        <taxon>Bacteria</taxon>
        <taxon>Bacillati</taxon>
        <taxon>Bacillota</taxon>
        <taxon>Erysipelotrichia</taxon>
        <taxon>Erysipelotrichales</taxon>
        <taxon>Erysipelotrichaceae</taxon>
        <taxon>Dubosiella</taxon>
    </lineage>
</organism>
<sequence>MKAVITVVGSDRVGILAMIANACAKYDVNVLDVSQTIVDGIFTMTMITDCSKVKDFGSFASFMEKLGQENSLIVRVMNQNIFDAMHTV</sequence>
<evidence type="ECO:0000256" key="1">
    <source>
        <dbReference type="HAMAP-Rule" id="MF_01054"/>
    </source>
</evidence>
<reference evidence="3 4" key="1">
    <citation type="submission" date="2016-11" db="EMBL/GenBank/DDBJ databases">
        <title>Description of two novel members of the family Erysipelotrichaceae: Ileibacterium lipovorans gen. nov., sp. nov. and Dubosiella newyorkensis, gen. nov., sp. nov.</title>
        <authorList>
            <person name="Cox L.M."/>
            <person name="Sohn J."/>
            <person name="Tyrrell K.L."/>
            <person name="Citron D.M."/>
            <person name="Lawson P.A."/>
            <person name="Patel N.B."/>
            <person name="Iizumi T."/>
            <person name="Perez-Perez G.I."/>
            <person name="Goldstein E.J."/>
            <person name="Blaser M.J."/>
        </authorList>
    </citation>
    <scope>NUCLEOTIDE SEQUENCE [LARGE SCALE GENOMIC DNA]</scope>
    <source>
        <strain evidence="3 4">NYU-BL-A4</strain>
    </source>
</reference>
<keyword evidence="4" id="KW-1185">Reference proteome</keyword>
<dbReference type="OrthoDB" id="9803078at2"/>
<dbReference type="InterPro" id="IPR045865">
    <property type="entry name" value="ACT-like_dom_sf"/>
</dbReference>
<evidence type="ECO:0000313" key="3">
    <source>
        <dbReference type="EMBL" id="OLU47213.1"/>
    </source>
</evidence>
<dbReference type="AlphaFoldDB" id="A0A1U7NP10"/>
<dbReference type="InterPro" id="IPR022986">
    <property type="entry name" value="UPF0237_ACT"/>
</dbReference>
<dbReference type="PROSITE" id="PS51671">
    <property type="entry name" value="ACT"/>
    <property type="match status" value="1"/>
</dbReference>
<proteinExistence type="inferred from homology"/>
<dbReference type="STRING" id="1862672.BO225_03610"/>
<dbReference type="InterPro" id="IPR050990">
    <property type="entry name" value="UPF0237/GcvR_regulator"/>
</dbReference>
<name>A0A1U7NP10_9FIRM</name>
<comment type="caution">
    <text evidence="3">The sequence shown here is derived from an EMBL/GenBank/DDBJ whole genome shotgun (WGS) entry which is preliminary data.</text>
</comment>